<reference evidence="4 7" key="2">
    <citation type="submission" date="2020-08" db="EMBL/GenBank/DDBJ databases">
        <title>Genomic Encyclopedia of Type Strains, Phase IV (KMG-IV): sequencing the most valuable type-strain genomes for metagenomic binning, comparative biology and taxonomic classification.</title>
        <authorList>
            <person name="Goeker M."/>
        </authorList>
    </citation>
    <scope>NUCLEOTIDE SEQUENCE [LARGE SCALE GENOMIC DNA]</scope>
    <source>
        <strain evidence="4 7">DSM 12421</strain>
    </source>
</reference>
<dbReference type="Gene3D" id="3.40.190.10">
    <property type="entry name" value="Periplasmic binding protein-like II"/>
    <property type="match status" value="2"/>
</dbReference>
<comment type="similarity">
    <text evidence="1">Belongs to the bacterial solute-binding protein 1 family.</text>
</comment>
<keyword evidence="6" id="KW-1185">Reference proteome</keyword>
<dbReference type="SUPFAM" id="SSF53850">
    <property type="entry name" value="Periplasmic binding protein-like II"/>
    <property type="match status" value="1"/>
</dbReference>
<sequence length="452" mass="50050">MISMRNRSVLGIAKSILVIGIIVIVAAVAGGLAYYFVSSHPPTTQKVVTITYYDDLAPSEAKVFDGVIIPMFEKEHPNIKVNLVSESATDIVSSIEALEKAHDVGPVVIAEDNMVIGELLYAGDLMNLTPYLSNISIPGMIPSMTNLMQYEQKVYGGIYFIPFRGNIPLVWYNETTFKELGLTPPQTWSQLLTDAKIIYEKTGVKPVMFQGHGGASTATELYQWMVQAGGNPFVFNDSGDILAFEYLYNLSAYFAPEYIHGYWGSYKGLASGEYYILDYQWPYIYSVMASEGINVSNIGFYPGPSGPVNNDHLVGGDVLAIPKGATDLSDLLLFIKFLLSTTVQRDIITILGEPAVNAQAYQNLPSNISALFKAEEEAFQNAFFREPVPWISEWNTIADQVFDEIVVNHAPYSEIPQILSQANAEMYKYLATTYNSTVAQEYEEGMFAPLYG</sequence>
<evidence type="ECO:0000256" key="2">
    <source>
        <dbReference type="ARBA" id="ARBA00022448"/>
    </source>
</evidence>
<dbReference type="PANTHER" id="PTHR43649">
    <property type="entry name" value="ARABINOSE-BINDING PROTEIN-RELATED"/>
    <property type="match status" value="1"/>
</dbReference>
<proteinExistence type="inferred from homology"/>
<evidence type="ECO:0000256" key="1">
    <source>
        <dbReference type="ARBA" id="ARBA00008520"/>
    </source>
</evidence>
<reference evidence="5 6" key="1">
    <citation type="submission" date="2019-10" db="EMBL/GenBank/DDBJ databases">
        <title>Genome Sequences from Six Type Strain Members of the Archaeal Family Sulfolobaceae: Acidianus ambivalens, Acidianus infernus, Metallosphaera prunae, Stygiolobus azoricus, Sulfolobus metallicus, and Sulfurisphaera ohwakuensis.</title>
        <authorList>
            <person name="Counts J.A."/>
            <person name="Kelly R.M."/>
        </authorList>
    </citation>
    <scope>NUCLEOTIDE SEQUENCE [LARGE SCALE GENOMIC DNA]</scope>
    <source>
        <strain evidence="5 6">TA-1</strain>
    </source>
</reference>
<evidence type="ECO:0000313" key="5">
    <source>
        <dbReference type="EMBL" id="QGR16570.1"/>
    </source>
</evidence>
<gene>
    <name evidence="5" type="ORF">D1869_04690</name>
    <name evidence="4" type="ORF">HNQ62_002817</name>
</gene>
<keyword evidence="3" id="KW-1133">Transmembrane helix</keyword>
<keyword evidence="2" id="KW-0813">Transport</keyword>
<keyword evidence="3" id="KW-0812">Transmembrane</keyword>
<name>A0A650CFE4_SULOH</name>
<protein>
    <submittedName>
        <fullName evidence="5">Extracellular solute-binding protein</fullName>
    </submittedName>
    <submittedName>
        <fullName evidence="4">Trehalose transport system substrate-binding protein</fullName>
    </submittedName>
</protein>
<dbReference type="Pfam" id="PF01547">
    <property type="entry name" value="SBP_bac_1"/>
    <property type="match status" value="1"/>
</dbReference>
<dbReference type="Proteomes" id="UP000582213">
    <property type="component" value="Unassembled WGS sequence"/>
</dbReference>
<dbReference type="InterPro" id="IPR006059">
    <property type="entry name" value="SBP"/>
</dbReference>
<evidence type="ECO:0000256" key="3">
    <source>
        <dbReference type="SAM" id="Phobius"/>
    </source>
</evidence>
<evidence type="ECO:0000313" key="6">
    <source>
        <dbReference type="Proteomes" id="UP000427373"/>
    </source>
</evidence>
<dbReference type="KEGG" id="soh:D1869_04690"/>
<dbReference type="PANTHER" id="PTHR43649:SF29">
    <property type="entry name" value="OSMOPROTECTIVE COMPOUNDS-BINDING PROTEIN GGTB"/>
    <property type="match status" value="1"/>
</dbReference>
<dbReference type="OrthoDB" id="30637at2157"/>
<dbReference type="AlphaFoldDB" id="A0A650CFE4"/>
<accession>A0A650CFE4</accession>
<evidence type="ECO:0000313" key="4">
    <source>
        <dbReference type="EMBL" id="MBB5255042.1"/>
    </source>
</evidence>
<dbReference type="InterPro" id="IPR050490">
    <property type="entry name" value="Bact_solute-bd_prot1"/>
</dbReference>
<dbReference type="Proteomes" id="UP000427373">
    <property type="component" value="Chromosome"/>
</dbReference>
<organism evidence="5 6">
    <name type="scientific">Sulfurisphaera ohwakuensis</name>
    <dbReference type="NCBI Taxonomy" id="69656"/>
    <lineage>
        <taxon>Archaea</taxon>
        <taxon>Thermoproteota</taxon>
        <taxon>Thermoprotei</taxon>
        <taxon>Sulfolobales</taxon>
        <taxon>Sulfolobaceae</taxon>
        <taxon>Sulfurisphaera</taxon>
    </lineage>
</organism>
<feature type="transmembrane region" description="Helical" evidence="3">
    <location>
        <begin position="12"/>
        <end position="37"/>
    </location>
</feature>
<dbReference type="EMBL" id="JACHFY010000038">
    <property type="protein sequence ID" value="MBB5255042.1"/>
    <property type="molecule type" value="Genomic_DNA"/>
</dbReference>
<keyword evidence="3" id="KW-0472">Membrane</keyword>
<evidence type="ECO:0000313" key="7">
    <source>
        <dbReference type="Proteomes" id="UP000582213"/>
    </source>
</evidence>
<dbReference type="RefSeq" id="WP_156014127.1">
    <property type="nucleotide sequence ID" value="NZ_CP045484.1"/>
</dbReference>
<dbReference type="GeneID" id="42800516"/>
<dbReference type="EMBL" id="CP045484">
    <property type="protein sequence ID" value="QGR16570.1"/>
    <property type="molecule type" value="Genomic_DNA"/>
</dbReference>